<sequence>MDHDLAALVLRVVLGATFVLHGWNHGFGAGGLAGTASWFEGIGLRWPRFQAAVSTYLELAAGIALVVGLFTPAAAAACIGVMATAFFTVHRSNGFFIFKEGYEYVLVIAASLTALAMVGPGRYSLDDAFGLELAGWEYGVGAFAVGVAGAVGMLAVCWRPSRTADTGSEG</sequence>
<evidence type="ECO:0000256" key="6">
    <source>
        <dbReference type="ARBA" id="ARBA00023136"/>
    </source>
</evidence>
<dbReference type="GO" id="GO:0005886">
    <property type="term" value="C:plasma membrane"/>
    <property type="evidence" value="ECO:0007669"/>
    <property type="project" value="UniProtKB-SubCell"/>
</dbReference>
<organism evidence="8 9">
    <name type="scientific">Aeromicrobium marinum DSM 15272</name>
    <dbReference type="NCBI Taxonomy" id="585531"/>
    <lineage>
        <taxon>Bacteria</taxon>
        <taxon>Bacillati</taxon>
        <taxon>Actinomycetota</taxon>
        <taxon>Actinomycetes</taxon>
        <taxon>Propionibacteriales</taxon>
        <taxon>Nocardioidaceae</taxon>
        <taxon>Aeromicrobium</taxon>
    </lineage>
</organism>
<evidence type="ECO:0000256" key="3">
    <source>
        <dbReference type="ARBA" id="ARBA00022475"/>
    </source>
</evidence>
<keyword evidence="9" id="KW-1185">Reference proteome</keyword>
<evidence type="ECO:0000256" key="5">
    <source>
        <dbReference type="ARBA" id="ARBA00022989"/>
    </source>
</evidence>
<feature type="transmembrane region" description="Helical" evidence="7">
    <location>
        <begin position="101"/>
        <end position="118"/>
    </location>
</feature>
<dbReference type="PANTHER" id="PTHR33452:SF1">
    <property type="entry name" value="INNER MEMBRANE PROTEIN YPHA-RELATED"/>
    <property type="match status" value="1"/>
</dbReference>
<keyword evidence="6 7" id="KW-0472">Membrane</keyword>
<dbReference type="Proteomes" id="UP000003111">
    <property type="component" value="Unassembled WGS sequence"/>
</dbReference>
<feature type="transmembrane region" description="Helical" evidence="7">
    <location>
        <begin position="138"/>
        <end position="158"/>
    </location>
</feature>
<dbReference type="RefSeq" id="WP_007076787.1">
    <property type="nucleotide sequence ID" value="NZ_CM001024.1"/>
</dbReference>
<gene>
    <name evidence="8" type="ORF">HMPREF0063_11695</name>
</gene>
<dbReference type="HOGENOM" id="CLU_058421_3_0_11"/>
<name>E2SDA9_9ACTN</name>
<comment type="similarity">
    <text evidence="2">Belongs to the DoxX family.</text>
</comment>
<dbReference type="OrthoDB" id="346004at2"/>
<dbReference type="Pfam" id="PF07681">
    <property type="entry name" value="DoxX"/>
    <property type="match status" value="1"/>
</dbReference>
<dbReference type="InterPro" id="IPR051907">
    <property type="entry name" value="DoxX-like_oxidoreductase"/>
</dbReference>
<feature type="transmembrane region" description="Helical" evidence="7">
    <location>
        <begin position="12"/>
        <end position="39"/>
    </location>
</feature>
<dbReference type="EMBL" id="ACLF03000006">
    <property type="protein sequence ID" value="EFQ82486.1"/>
    <property type="molecule type" value="Genomic_DNA"/>
</dbReference>
<dbReference type="PANTHER" id="PTHR33452">
    <property type="entry name" value="OXIDOREDUCTASE CATD-RELATED"/>
    <property type="match status" value="1"/>
</dbReference>
<dbReference type="eggNOG" id="COG2259">
    <property type="taxonomic scope" value="Bacteria"/>
</dbReference>
<proteinExistence type="inferred from homology"/>
<protein>
    <submittedName>
        <fullName evidence="8">DoxX family protein</fullName>
    </submittedName>
</protein>
<keyword evidence="4 7" id="KW-0812">Transmembrane</keyword>
<dbReference type="AlphaFoldDB" id="E2SDA9"/>
<keyword evidence="5 7" id="KW-1133">Transmembrane helix</keyword>
<accession>E2SDA9</accession>
<dbReference type="STRING" id="585531.HMPREF0063_11695"/>
<evidence type="ECO:0000256" key="4">
    <source>
        <dbReference type="ARBA" id="ARBA00022692"/>
    </source>
</evidence>
<evidence type="ECO:0000313" key="8">
    <source>
        <dbReference type="EMBL" id="EFQ82486.1"/>
    </source>
</evidence>
<comment type="subcellular location">
    <subcellularLocation>
        <location evidence="1">Cell membrane</location>
        <topology evidence="1">Multi-pass membrane protein</topology>
    </subcellularLocation>
</comment>
<evidence type="ECO:0000313" key="9">
    <source>
        <dbReference type="Proteomes" id="UP000003111"/>
    </source>
</evidence>
<evidence type="ECO:0000256" key="7">
    <source>
        <dbReference type="SAM" id="Phobius"/>
    </source>
</evidence>
<keyword evidence="3" id="KW-1003">Cell membrane</keyword>
<evidence type="ECO:0000256" key="1">
    <source>
        <dbReference type="ARBA" id="ARBA00004651"/>
    </source>
</evidence>
<reference evidence="8" key="1">
    <citation type="submission" date="2010-08" db="EMBL/GenBank/DDBJ databases">
        <authorList>
            <person name="Muzny D."/>
            <person name="Qin X."/>
            <person name="Buhay C."/>
            <person name="Dugan-Rocha S."/>
            <person name="Ding Y."/>
            <person name="Chen G."/>
            <person name="Hawes A."/>
            <person name="Holder M."/>
            <person name="Jhangiani S."/>
            <person name="Johnson A."/>
            <person name="Khan Z."/>
            <person name="Li Z."/>
            <person name="Liu W."/>
            <person name="Liu X."/>
            <person name="Perez L."/>
            <person name="Shen H."/>
            <person name="Wang Q."/>
            <person name="Watt J."/>
            <person name="Xi L."/>
            <person name="Xin Y."/>
            <person name="Zhou J."/>
            <person name="Deng J."/>
            <person name="Jiang H."/>
            <person name="Liu Y."/>
            <person name="Qu J."/>
            <person name="Song X.-Z."/>
            <person name="Zhang L."/>
            <person name="Villasana D."/>
            <person name="Johnson A."/>
            <person name="Liu J."/>
            <person name="Liyanage D."/>
            <person name="Lorensuhewa L."/>
            <person name="Robinson T."/>
            <person name="Song A."/>
            <person name="Song B.-B."/>
            <person name="Dinh H."/>
            <person name="Thornton R."/>
            <person name="Coyle M."/>
            <person name="Francisco L."/>
            <person name="Jackson L."/>
            <person name="Javaid M."/>
            <person name="Korchina V."/>
            <person name="Kovar C."/>
            <person name="Mata R."/>
            <person name="Mathew T."/>
            <person name="Ngo R."/>
            <person name="Nguyen L."/>
            <person name="Nguyen N."/>
            <person name="Okwuonu G."/>
            <person name="Ongeri F."/>
            <person name="Pham C."/>
            <person name="Simmons D."/>
            <person name="Wilczek-Boney K."/>
            <person name="Hale W."/>
            <person name="Jakkamsetti A."/>
            <person name="Pham P."/>
            <person name="Ruth R."/>
            <person name="San Lucas F."/>
            <person name="Warren J."/>
            <person name="Zhang J."/>
            <person name="Zhao Z."/>
            <person name="Zhou C."/>
            <person name="Zhu D."/>
            <person name="Lee S."/>
            <person name="Bess C."/>
            <person name="Blankenburg K."/>
            <person name="Forbes L."/>
            <person name="Fu Q."/>
            <person name="Gubbala S."/>
            <person name="Hirani K."/>
            <person name="Jayaseelan J.C."/>
            <person name="Lara F."/>
            <person name="Munidasa M."/>
            <person name="Palculict T."/>
            <person name="Patil S."/>
            <person name="Pu L.-L."/>
            <person name="Saada N."/>
            <person name="Tang L."/>
            <person name="Weissenberger G."/>
            <person name="Zhu Y."/>
            <person name="Hemphill L."/>
            <person name="Shang Y."/>
            <person name="Youmans B."/>
            <person name="Ayvaz T."/>
            <person name="Ross M."/>
            <person name="Santibanez J."/>
            <person name="Aqrawi P."/>
            <person name="Gross S."/>
            <person name="Joshi V."/>
            <person name="Fowler G."/>
            <person name="Nazareth L."/>
            <person name="Reid J."/>
            <person name="Worley K."/>
            <person name="Petrosino J."/>
            <person name="Highlander S."/>
            <person name="Gibbs R."/>
        </authorList>
    </citation>
    <scope>NUCLEOTIDE SEQUENCE [LARGE SCALE GENOMIC DNA]</scope>
    <source>
        <strain evidence="8">DSM 15272</strain>
    </source>
</reference>
<comment type="caution">
    <text evidence="8">The sequence shown here is derived from an EMBL/GenBank/DDBJ whole genome shotgun (WGS) entry which is preliminary data.</text>
</comment>
<dbReference type="InterPro" id="IPR032808">
    <property type="entry name" value="DoxX"/>
</dbReference>
<evidence type="ECO:0000256" key="2">
    <source>
        <dbReference type="ARBA" id="ARBA00006679"/>
    </source>
</evidence>
<feature type="transmembrane region" description="Helical" evidence="7">
    <location>
        <begin position="59"/>
        <end position="89"/>
    </location>
</feature>